<organism evidence="3 4">
    <name type="scientific">Edaphobacter modestus</name>
    <dbReference type="NCBI Taxonomy" id="388466"/>
    <lineage>
        <taxon>Bacteria</taxon>
        <taxon>Pseudomonadati</taxon>
        <taxon>Acidobacteriota</taxon>
        <taxon>Terriglobia</taxon>
        <taxon>Terriglobales</taxon>
        <taxon>Acidobacteriaceae</taxon>
        <taxon>Edaphobacter</taxon>
    </lineage>
</organism>
<dbReference type="AlphaFoldDB" id="A0A4Q7YWV0"/>
<sequence length="478" mass="50159">MPRTLPMLALIALSASTFSYGQGSNTRYTIVKLKAPAPVTPPPSTPTTPPATTPTEPTTPPTTTPTEPTTPPATPPTEPTSPPTTTPTEPTTPPATTPTPSACSVMDLGAGANLNGFVPFQANSAWRQNVANAPVDGNSGNLINFIGGSSLRANFGSGTYDGNIIGIPYTVVSGSPFTTINYNLYGDESDPGPMPISTSTLIEGAPNPGDGDRHVLVLDRDNCWLYEIGAASPQGDGTWQAAAGAVWDMLNENARPFRWTSTDAAGLPVFPGLVRYDEVAAGHIDHAIRVTLSRSRQAFVAPASHWAPNSSDPNAAPMGMRMRLKANFDISSFPPQAKVILTALKNYGLINADNGSNMFMIGAPDDRWNNDDLNSLKQVPASAFEVVQSGTVYTPSNVPSGSAPNITSFTADNATVSAGTAVTLSWAADNASYYIVSPEAGAVRGHSVTVHPTTTTTYTLYATNQFDRSSKTITITVQ</sequence>
<feature type="region of interest" description="Disordered" evidence="1">
    <location>
        <begin position="36"/>
        <end position="103"/>
    </location>
</feature>
<evidence type="ECO:0000313" key="3">
    <source>
        <dbReference type="EMBL" id="RZU41874.1"/>
    </source>
</evidence>
<accession>A0A4Q7YWV0</accession>
<reference evidence="3 4" key="1">
    <citation type="submission" date="2019-02" db="EMBL/GenBank/DDBJ databases">
        <title>Genomic Encyclopedia of Archaeal and Bacterial Type Strains, Phase II (KMG-II): from individual species to whole genera.</title>
        <authorList>
            <person name="Goeker M."/>
        </authorList>
    </citation>
    <scope>NUCLEOTIDE SEQUENCE [LARGE SCALE GENOMIC DNA]</scope>
    <source>
        <strain evidence="3 4">DSM 18101</strain>
    </source>
</reference>
<comment type="caution">
    <text evidence="3">The sequence shown here is derived from an EMBL/GenBank/DDBJ whole genome shotgun (WGS) entry which is preliminary data.</text>
</comment>
<evidence type="ECO:0000256" key="1">
    <source>
        <dbReference type="SAM" id="MobiDB-lite"/>
    </source>
</evidence>
<evidence type="ECO:0000256" key="2">
    <source>
        <dbReference type="SAM" id="SignalP"/>
    </source>
</evidence>
<evidence type="ECO:0000313" key="4">
    <source>
        <dbReference type="Proteomes" id="UP000292958"/>
    </source>
</evidence>
<name>A0A4Q7YWV0_9BACT</name>
<dbReference type="RefSeq" id="WP_207231756.1">
    <property type="nucleotide sequence ID" value="NZ_SHKW01000001.1"/>
</dbReference>
<feature type="compositionally biased region" description="Pro residues" evidence="1">
    <location>
        <begin position="38"/>
        <end position="97"/>
    </location>
</feature>
<keyword evidence="2" id="KW-0732">Signal</keyword>
<protein>
    <submittedName>
        <fullName evidence="3">Uncharacterized protein</fullName>
    </submittedName>
</protein>
<feature type="chain" id="PRO_5020780573" evidence="2">
    <location>
        <begin position="22"/>
        <end position="478"/>
    </location>
</feature>
<gene>
    <name evidence="3" type="ORF">BDD14_3411</name>
</gene>
<feature type="signal peptide" evidence="2">
    <location>
        <begin position="1"/>
        <end position="21"/>
    </location>
</feature>
<proteinExistence type="predicted"/>
<dbReference type="EMBL" id="SHKW01000001">
    <property type="protein sequence ID" value="RZU41874.1"/>
    <property type="molecule type" value="Genomic_DNA"/>
</dbReference>
<keyword evidence="4" id="KW-1185">Reference proteome</keyword>
<dbReference type="Proteomes" id="UP000292958">
    <property type="component" value="Unassembled WGS sequence"/>
</dbReference>